<organism evidence="7 8">
    <name type="scientific">Candidatus Woykebacteria bacterium RBG_19FT_COMBO_43_10</name>
    <dbReference type="NCBI Taxonomy" id="1802598"/>
    <lineage>
        <taxon>Bacteria</taxon>
        <taxon>Candidatus Woykeibacteriota</taxon>
    </lineage>
</organism>
<keyword evidence="5 6" id="KW-0687">Ribonucleoprotein</keyword>
<dbReference type="PRINTS" id="PR00973">
    <property type="entry name" value="RIBOSOMALS17"/>
</dbReference>
<dbReference type="GO" id="GO:0022627">
    <property type="term" value="C:cytosolic small ribosomal subunit"/>
    <property type="evidence" value="ECO:0007669"/>
    <property type="project" value="TreeGrafter"/>
</dbReference>
<evidence type="ECO:0000256" key="2">
    <source>
        <dbReference type="ARBA" id="ARBA00022730"/>
    </source>
</evidence>
<comment type="similarity">
    <text evidence="1 6">Belongs to the universal ribosomal protein uS17 family.</text>
</comment>
<evidence type="ECO:0000256" key="5">
    <source>
        <dbReference type="ARBA" id="ARBA00023274"/>
    </source>
</evidence>
<keyword evidence="3 6" id="KW-0694">RNA-binding</keyword>
<proteinExistence type="inferred from homology"/>
<keyword evidence="4 6" id="KW-0689">Ribosomal protein</keyword>
<dbReference type="PANTHER" id="PTHR10744:SF1">
    <property type="entry name" value="SMALL RIBOSOMAL SUBUNIT PROTEIN US17M"/>
    <property type="match status" value="1"/>
</dbReference>
<dbReference type="GO" id="GO:0003735">
    <property type="term" value="F:structural constituent of ribosome"/>
    <property type="evidence" value="ECO:0007669"/>
    <property type="project" value="InterPro"/>
</dbReference>
<comment type="caution">
    <text evidence="7">The sequence shown here is derived from an EMBL/GenBank/DDBJ whole genome shotgun (WGS) entry which is preliminary data.</text>
</comment>
<comment type="function">
    <text evidence="6">One of the primary rRNA binding proteins, it binds specifically to the 5'-end of 16S ribosomal RNA.</text>
</comment>
<dbReference type="InterPro" id="IPR019984">
    <property type="entry name" value="Ribosomal_uS17_bact/chlr"/>
</dbReference>
<comment type="subunit">
    <text evidence="6">Part of the 30S ribosomal subunit.</text>
</comment>
<protein>
    <recommendedName>
        <fullName evidence="6">Small ribosomal subunit protein uS17</fullName>
    </recommendedName>
</protein>
<dbReference type="NCBIfam" id="NF004123">
    <property type="entry name" value="PRK05610.1"/>
    <property type="match status" value="1"/>
</dbReference>
<dbReference type="CDD" id="cd00364">
    <property type="entry name" value="Ribosomal_uS17"/>
    <property type="match status" value="1"/>
</dbReference>
<evidence type="ECO:0000256" key="1">
    <source>
        <dbReference type="ARBA" id="ARBA00010254"/>
    </source>
</evidence>
<dbReference type="InterPro" id="IPR012340">
    <property type="entry name" value="NA-bd_OB-fold"/>
</dbReference>
<dbReference type="EMBL" id="MHCU01000048">
    <property type="protein sequence ID" value="OGY27121.1"/>
    <property type="molecule type" value="Genomic_DNA"/>
</dbReference>
<dbReference type="InterPro" id="IPR000266">
    <property type="entry name" value="Ribosomal_uS17"/>
</dbReference>
<reference evidence="7 8" key="1">
    <citation type="journal article" date="2016" name="Nat. Commun.">
        <title>Thousands of microbial genomes shed light on interconnected biogeochemical processes in an aquifer system.</title>
        <authorList>
            <person name="Anantharaman K."/>
            <person name="Brown C.T."/>
            <person name="Hug L.A."/>
            <person name="Sharon I."/>
            <person name="Castelle C.J."/>
            <person name="Probst A.J."/>
            <person name="Thomas B.C."/>
            <person name="Singh A."/>
            <person name="Wilkins M.J."/>
            <person name="Karaoz U."/>
            <person name="Brodie E.L."/>
            <person name="Williams K.H."/>
            <person name="Hubbard S.S."/>
            <person name="Banfield J.F."/>
        </authorList>
    </citation>
    <scope>NUCLEOTIDE SEQUENCE [LARGE SCALE GENOMIC DNA]</scope>
</reference>
<dbReference type="AlphaFoldDB" id="A0A1G1WHP0"/>
<accession>A0A1G1WHP0</accession>
<dbReference type="Proteomes" id="UP000176645">
    <property type="component" value="Unassembled WGS sequence"/>
</dbReference>
<evidence type="ECO:0000256" key="4">
    <source>
        <dbReference type="ARBA" id="ARBA00022980"/>
    </source>
</evidence>
<evidence type="ECO:0000256" key="3">
    <source>
        <dbReference type="ARBA" id="ARBA00022884"/>
    </source>
</evidence>
<name>A0A1G1WHP0_9BACT</name>
<evidence type="ECO:0000256" key="6">
    <source>
        <dbReference type="HAMAP-Rule" id="MF_01345"/>
    </source>
</evidence>
<evidence type="ECO:0000313" key="8">
    <source>
        <dbReference type="Proteomes" id="UP000176645"/>
    </source>
</evidence>
<dbReference type="GO" id="GO:0019843">
    <property type="term" value="F:rRNA binding"/>
    <property type="evidence" value="ECO:0007669"/>
    <property type="project" value="UniProtKB-UniRule"/>
</dbReference>
<dbReference type="SUPFAM" id="SSF50249">
    <property type="entry name" value="Nucleic acid-binding proteins"/>
    <property type="match status" value="1"/>
</dbReference>
<dbReference type="PANTHER" id="PTHR10744">
    <property type="entry name" value="40S RIBOSOMAL PROTEIN S11 FAMILY MEMBER"/>
    <property type="match status" value="1"/>
</dbReference>
<keyword evidence="2 6" id="KW-0699">rRNA-binding</keyword>
<gene>
    <name evidence="6" type="primary">rpsQ</name>
    <name evidence="7" type="ORF">A2Z42_03475</name>
</gene>
<evidence type="ECO:0000313" key="7">
    <source>
        <dbReference type="EMBL" id="OGY27121.1"/>
    </source>
</evidence>
<dbReference type="HAMAP" id="MF_01345_B">
    <property type="entry name" value="Ribosomal_uS17_B"/>
    <property type="match status" value="1"/>
</dbReference>
<dbReference type="GO" id="GO:0006412">
    <property type="term" value="P:translation"/>
    <property type="evidence" value="ECO:0007669"/>
    <property type="project" value="UniProtKB-UniRule"/>
</dbReference>
<sequence length="75" mass="8692">MEFIGKVVSTRMNKTAVVEVERFISHPLYKKRIKKVKKFKAHDEIGVSVGEKVQISSVKPISKEKHFKIVRLVEK</sequence>
<dbReference type="Gene3D" id="2.40.50.140">
    <property type="entry name" value="Nucleic acid-binding proteins"/>
    <property type="match status" value="1"/>
</dbReference>
<dbReference type="Pfam" id="PF00366">
    <property type="entry name" value="Ribosomal_S17"/>
    <property type="match status" value="1"/>
</dbReference>